<dbReference type="Pfam" id="PF06374">
    <property type="entry name" value="NDUF_C2"/>
    <property type="match status" value="1"/>
</dbReference>
<evidence type="ECO:0000256" key="3">
    <source>
        <dbReference type="ARBA" id="ARBA00022448"/>
    </source>
</evidence>
<dbReference type="Proteomes" id="UP000037510">
    <property type="component" value="Unassembled WGS sequence"/>
</dbReference>
<evidence type="ECO:0000256" key="2">
    <source>
        <dbReference type="ARBA" id="ARBA00008674"/>
    </source>
</evidence>
<keyword evidence="5" id="KW-0812">Transmembrane</keyword>
<evidence type="ECO:0000313" key="12">
    <source>
        <dbReference type="EMBL" id="KOB74180.1"/>
    </source>
</evidence>
<comment type="similarity">
    <text evidence="2 11">Belongs to the complex I NDUFC2 subunit family.</text>
</comment>
<comment type="function">
    <text evidence="11">Accessory subunit of the mitochondrial membrane respiratory chain NADH dehydrogenase (Complex I), that is believed not to be involved in catalysis. Complex I functions in the transfer of electrons from NADH to the respiratory chain. The immediate electron acceptor for the enzyme is believed to be ubiquinone.</text>
</comment>
<keyword evidence="3 11" id="KW-0813">Transport</keyword>
<dbReference type="GO" id="GO:0006120">
    <property type="term" value="P:mitochondrial electron transport, NADH to ubiquinone"/>
    <property type="evidence" value="ECO:0007669"/>
    <property type="project" value="InterPro"/>
</dbReference>
<evidence type="ECO:0000256" key="8">
    <source>
        <dbReference type="ARBA" id="ARBA00022989"/>
    </source>
</evidence>
<reference evidence="12 13" key="1">
    <citation type="journal article" date="2015" name="Genome Biol. Evol.">
        <title>The genome of winter moth (Operophtera brumata) provides a genomic perspective on sexual dimorphism and phenology.</title>
        <authorList>
            <person name="Derks M.F."/>
            <person name="Smit S."/>
            <person name="Salis L."/>
            <person name="Schijlen E."/>
            <person name="Bossers A."/>
            <person name="Mateman C."/>
            <person name="Pijl A.S."/>
            <person name="de Ridder D."/>
            <person name="Groenen M.A."/>
            <person name="Visser M.E."/>
            <person name="Megens H.J."/>
        </authorList>
    </citation>
    <scope>NUCLEOTIDE SEQUENCE [LARGE SCALE GENOMIC DNA]</scope>
    <source>
        <strain evidence="12">WM2013NL</strain>
        <tissue evidence="12">Head and thorax</tissue>
    </source>
</reference>
<evidence type="ECO:0000256" key="6">
    <source>
        <dbReference type="ARBA" id="ARBA00022792"/>
    </source>
</evidence>
<keyword evidence="8" id="KW-1133">Transmembrane helix</keyword>
<evidence type="ECO:0000256" key="7">
    <source>
        <dbReference type="ARBA" id="ARBA00022982"/>
    </source>
</evidence>
<proteinExistence type="inferred from homology"/>
<protein>
    <recommendedName>
        <fullName evidence="11">NADH dehydrogenase [ubiquinone] 1 subunit C2</fullName>
    </recommendedName>
</protein>
<dbReference type="AlphaFoldDB" id="A0A0L7LFM4"/>
<accession>A0A0L7LFM4</accession>
<comment type="subcellular location">
    <subcellularLocation>
        <location evidence="1">Mitochondrion inner membrane</location>
        <topology evidence="1">Single-pass membrane protein</topology>
        <orientation evidence="1">Matrix side</orientation>
    </subcellularLocation>
</comment>
<gene>
    <name evidence="12" type="ORF">OBRU01_09948</name>
</gene>
<evidence type="ECO:0000256" key="4">
    <source>
        <dbReference type="ARBA" id="ARBA00022660"/>
    </source>
</evidence>
<keyword evidence="12" id="KW-0830">Ubiquinone</keyword>
<dbReference type="STRING" id="104452.A0A0L7LFM4"/>
<dbReference type="PANTHER" id="PTHR13099:SF0">
    <property type="entry name" value="NADH DEHYDROGENASE [UBIQUINONE] 1 SUBUNIT C2-RELATED"/>
    <property type="match status" value="1"/>
</dbReference>
<keyword evidence="13" id="KW-1185">Reference proteome</keyword>
<name>A0A0L7LFM4_OPEBR</name>
<sequence length="117" mass="13487">MSSQLSAIELLKLGDAGRQKPWANYYWPQILGVTIGVCTGSFLNYQTRRPVFSGIQKHIIATIGFTLVLSYVQKKRDDYFAEKDAVYRHYVELHPEDFIEPARKKIGGIMEPWIPIR</sequence>
<evidence type="ECO:0000256" key="1">
    <source>
        <dbReference type="ARBA" id="ARBA00004298"/>
    </source>
</evidence>
<evidence type="ECO:0000313" key="13">
    <source>
        <dbReference type="Proteomes" id="UP000037510"/>
    </source>
</evidence>
<dbReference type="PIRSF" id="PIRSF017834">
    <property type="entry name" value="NADH-UbQ_OxRdtase_b14.5b"/>
    <property type="match status" value="1"/>
</dbReference>
<keyword evidence="6 11" id="KW-0999">Mitochondrion inner membrane</keyword>
<dbReference type="EMBL" id="JTDY01001329">
    <property type="protein sequence ID" value="KOB74180.1"/>
    <property type="molecule type" value="Genomic_DNA"/>
</dbReference>
<evidence type="ECO:0000256" key="10">
    <source>
        <dbReference type="ARBA" id="ARBA00023136"/>
    </source>
</evidence>
<keyword evidence="7 11" id="KW-0249">Electron transport</keyword>
<keyword evidence="10 11" id="KW-0472">Membrane</keyword>
<evidence type="ECO:0000256" key="11">
    <source>
        <dbReference type="PIRNR" id="PIRNR017834"/>
    </source>
</evidence>
<dbReference type="InterPro" id="IPR009423">
    <property type="entry name" value="NDUC2"/>
</dbReference>
<comment type="caution">
    <text evidence="12">The sequence shown here is derived from an EMBL/GenBank/DDBJ whole genome shotgun (WGS) entry which is preliminary data.</text>
</comment>
<dbReference type="GO" id="GO:0005743">
    <property type="term" value="C:mitochondrial inner membrane"/>
    <property type="evidence" value="ECO:0007669"/>
    <property type="project" value="UniProtKB-SubCell"/>
</dbReference>
<organism evidence="12 13">
    <name type="scientific">Operophtera brumata</name>
    <name type="common">Winter moth</name>
    <name type="synonym">Phalaena brumata</name>
    <dbReference type="NCBI Taxonomy" id="104452"/>
    <lineage>
        <taxon>Eukaryota</taxon>
        <taxon>Metazoa</taxon>
        <taxon>Ecdysozoa</taxon>
        <taxon>Arthropoda</taxon>
        <taxon>Hexapoda</taxon>
        <taxon>Insecta</taxon>
        <taxon>Pterygota</taxon>
        <taxon>Neoptera</taxon>
        <taxon>Endopterygota</taxon>
        <taxon>Lepidoptera</taxon>
        <taxon>Glossata</taxon>
        <taxon>Ditrysia</taxon>
        <taxon>Geometroidea</taxon>
        <taxon>Geometridae</taxon>
        <taxon>Larentiinae</taxon>
        <taxon>Operophtera</taxon>
    </lineage>
</organism>
<dbReference type="PANTHER" id="PTHR13099">
    <property type="entry name" value="NADH-UBIQUINONE OXIDOREDUCTASE SUBUNIT B14.5B"/>
    <property type="match status" value="1"/>
</dbReference>
<keyword evidence="9 11" id="KW-0496">Mitochondrion</keyword>
<evidence type="ECO:0000256" key="9">
    <source>
        <dbReference type="ARBA" id="ARBA00023128"/>
    </source>
</evidence>
<evidence type="ECO:0000256" key="5">
    <source>
        <dbReference type="ARBA" id="ARBA00022692"/>
    </source>
</evidence>
<keyword evidence="4 11" id="KW-0679">Respiratory chain</keyword>